<feature type="DNA-binding region" description="HMG box" evidence="3">
    <location>
        <begin position="21"/>
        <end position="91"/>
    </location>
</feature>
<reference evidence="6" key="1">
    <citation type="submission" date="2022-08" db="EMBL/GenBank/DDBJ databases">
        <authorList>
            <consortium name="DOE Joint Genome Institute"/>
            <person name="Min B."/>
            <person name="Riley R."/>
            <person name="Sierra-Patev S."/>
            <person name="Naranjo-Ortiz M."/>
            <person name="Looney B."/>
            <person name="Konkel Z."/>
            <person name="Slot J.C."/>
            <person name="Sakamoto Y."/>
            <person name="Steenwyk J.L."/>
            <person name="Rokas A."/>
            <person name="Carro J."/>
            <person name="Camarero S."/>
            <person name="Ferreira P."/>
            <person name="Molpeceres G."/>
            <person name="Ruiz-Duenas F.J."/>
            <person name="Serrano A."/>
            <person name="Henrissat B."/>
            <person name="Drula E."/>
            <person name="Hughes K.W."/>
            <person name="Mata J.L."/>
            <person name="Ishikawa N.K."/>
            <person name="Vargas-Isla R."/>
            <person name="Ushijima S."/>
            <person name="Smith C.A."/>
            <person name="Ahrendt S."/>
            <person name="Andreopoulos W."/>
            <person name="He G."/>
            <person name="Labutti K."/>
            <person name="Lipzen A."/>
            <person name="Ng V."/>
            <person name="Sandor L."/>
            <person name="Barry K."/>
            <person name="Martinez A.T."/>
            <person name="Xiao Y."/>
            <person name="Gibbons J.G."/>
            <person name="Terashima K."/>
            <person name="Hibbett D.S."/>
            <person name="Grigoriev I.V."/>
        </authorList>
    </citation>
    <scope>NUCLEOTIDE SEQUENCE</scope>
    <source>
        <strain evidence="6">TFB9207</strain>
    </source>
</reference>
<feature type="compositionally biased region" description="Polar residues" evidence="4">
    <location>
        <begin position="334"/>
        <end position="345"/>
    </location>
</feature>
<dbReference type="Pfam" id="PF00505">
    <property type="entry name" value="HMG_box"/>
    <property type="match status" value="1"/>
</dbReference>
<feature type="compositionally biased region" description="Polar residues" evidence="4">
    <location>
        <begin position="113"/>
        <end position="142"/>
    </location>
</feature>
<dbReference type="CDD" id="cd01389">
    <property type="entry name" value="HMG-box_ROX1-like"/>
    <property type="match status" value="1"/>
</dbReference>
<dbReference type="AlphaFoldDB" id="A0AA38P9E8"/>
<protein>
    <recommendedName>
        <fullName evidence="5">HMG box domain-containing protein</fullName>
    </recommendedName>
</protein>
<evidence type="ECO:0000256" key="4">
    <source>
        <dbReference type="SAM" id="MobiDB-lite"/>
    </source>
</evidence>
<sequence>MPKDTSTPSEKAPSSSAAQNIPRPPNAWILYRNAVSSSPGFQKAYPNIAARNASNIIAWLWRAESPEVRSNWAEVAHVKAEEHARTYPQYKYQPRRRNENEPANKKRNKTKMRQQPSEVSQIKDPSQFLPSSFVANPGSGRSHTGPPETSWIVNEDQSYMSNCSAERDHHDLSSNEGNHSLNYIATESGNPKLVLDPFAATTCLQSKEWPSLSNILTVDEMLGNLDRNQARIEYWAGLNSSSGSQLNSIELMTVDCDVDPFDDSIVDDPDNFNLNVSLVYIDPSLGTSALPSSTVSAIAHSQSISPTQSFGAFSGSAPSSYGEKHSASYPIPESTPSYPASSESASKQRLYQEAALNLNLNDSSLIGSYDLRNHTSFSSRPTNLQTTYVQPQSNLQTKVYGWNPQAQTHLIHPYPPSSSQFPLHQSYPGQSSLRSDSISKTGDVGPVISAYPANPIAPQHQPLQTAFWANQTPQPPSAHFDMMMTDGGNGSALYAPDELVIASC</sequence>
<keyword evidence="1 3" id="KW-0238">DNA-binding</keyword>
<comment type="caution">
    <text evidence="6">The sequence shown here is derived from an EMBL/GenBank/DDBJ whole genome shotgun (WGS) entry which is preliminary data.</text>
</comment>
<feature type="region of interest" description="Disordered" evidence="4">
    <location>
        <begin position="86"/>
        <end position="151"/>
    </location>
</feature>
<feature type="region of interest" description="Disordered" evidence="4">
    <location>
        <begin position="1"/>
        <end position="24"/>
    </location>
</feature>
<evidence type="ECO:0000313" key="7">
    <source>
        <dbReference type="Proteomes" id="UP001163846"/>
    </source>
</evidence>
<evidence type="ECO:0000256" key="3">
    <source>
        <dbReference type="PROSITE-ProRule" id="PRU00267"/>
    </source>
</evidence>
<dbReference type="PROSITE" id="PS50118">
    <property type="entry name" value="HMG_BOX_2"/>
    <property type="match status" value="1"/>
</dbReference>
<feature type="region of interest" description="Disordered" evidence="4">
    <location>
        <begin position="417"/>
        <end position="439"/>
    </location>
</feature>
<feature type="region of interest" description="Disordered" evidence="4">
    <location>
        <begin position="322"/>
        <end position="345"/>
    </location>
</feature>
<dbReference type="SUPFAM" id="SSF47095">
    <property type="entry name" value="HMG-box"/>
    <property type="match status" value="1"/>
</dbReference>
<keyword evidence="7" id="KW-1185">Reference proteome</keyword>
<dbReference type="InterPro" id="IPR036910">
    <property type="entry name" value="HMG_box_dom_sf"/>
</dbReference>
<feature type="compositionally biased region" description="Polar residues" evidence="4">
    <location>
        <begin position="1"/>
        <end position="19"/>
    </location>
</feature>
<evidence type="ECO:0000313" key="6">
    <source>
        <dbReference type="EMBL" id="KAJ3838749.1"/>
    </source>
</evidence>
<dbReference type="PANTHER" id="PTHR45789">
    <property type="entry name" value="FI18025P1"/>
    <property type="match status" value="1"/>
</dbReference>
<evidence type="ECO:0000259" key="5">
    <source>
        <dbReference type="PROSITE" id="PS50118"/>
    </source>
</evidence>
<dbReference type="Gene3D" id="1.10.30.10">
    <property type="entry name" value="High mobility group box domain"/>
    <property type="match status" value="1"/>
</dbReference>
<accession>A0AA38P9E8</accession>
<dbReference type="GO" id="GO:0000978">
    <property type="term" value="F:RNA polymerase II cis-regulatory region sequence-specific DNA binding"/>
    <property type="evidence" value="ECO:0007669"/>
    <property type="project" value="TreeGrafter"/>
</dbReference>
<dbReference type="InterPro" id="IPR051356">
    <property type="entry name" value="SOX/SOX-like_TF"/>
</dbReference>
<dbReference type="EMBL" id="MU806166">
    <property type="protein sequence ID" value="KAJ3838749.1"/>
    <property type="molecule type" value="Genomic_DNA"/>
</dbReference>
<dbReference type="SMART" id="SM00398">
    <property type="entry name" value="HMG"/>
    <property type="match status" value="1"/>
</dbReference>
<gene>
    <name evidence="6" type="ORF">F5878DRAFT_158617</name>
</gene>
<proteinExistence type="predicted"/>
<dbReference type="GO" id="GO:0005634">
    <property type="term" value="C:nucleus"/>
    <property type="evidence" value="ECO:0007669"/>
    <property type="project" value="UniProtKB-UniRule"/>
</dbReference>
<dbReference type="Proteomes" id="UP001163846">
    <property type="component" value="Unassembled WGS sequence"/>
</dbReference>
<dbReference type="GO" id="GO:0000981">
    <property type="term" value="F:DNA-binding transcription factor activity, RNA polymerase II-specific"/>
    <property type="evidence" value="ECO:0007669"/>
    <property type="project" value="TreeGrafter"/>
</dbReference>
<evidence type="ECO:0000256" key="2">
    <source>
        <dbReference type="ARBA" id="ARBA00023242"/>
    </source>
</evidence>
<evidence type="ECO:0000256" key="1">
    <source>
        <dbReference type="ARBA" id="ARBA00023125"/>
    </source>
</evidence>
<dbReference type="InterPro" id="IPR009071">
    <property type="entry name" value="HMG_box_dom"/>
</dbReference>
<dbReference type="PANTHER" id="PTHR45789:SF2">
    <property type="entry name" value="FI18025P1"/>
    <property type="match status" value="1"/>
</dbReference>
<name>A0AA38P9E8_9AGAR</name>
<keyword evidence="2 3" id="KW-0539">Nucleus</keyword>
<organism evidence="6 7">
    <name type="scientific">Lentinula raphanica</name>
    <dbReference type="NCBI Taxonomy" id="153919"/>
    <lineage>
        <taxon>Eukaryota</taxon>
        <taxon>Fungi</taxon>
        <taxon>Dikarya</taxon>
        <taxon>Basidiomycota</taxon>
        <taxon>Agaricomycotina</taxon>
        <taxon>Agaricomycetes</taxon>
        <taxon>Agaricomycetidae</taxon>
        <taxon>Agaricales</taxon>
        <taxon>Marasmiineae</taxon>
        <taxon>Omphalotaceae</taxon>
        <taxon>Lentinula</taxon>
    </lineage>
</organism>
<feature type="domain" description="HMG box" evidence="5">
    <location>
        <begin position="21"/>
        <end position="91"/>
    </location>
</feature>